<evidence type="ECO:0000313" key="1">
    <source>
        <dbReference type="EMBL" id="KAG1798347.1"/>
    </source>
</evidence>
<organism evidence="1 2">
    <name type="scientific">Suillus subaureus</name>
    <dbReference type="NCBI Taxonomy" id="48587"/>
    <lineage>
        <taxon>Eukaryota</taxon>
        <taxon>Fungi</taxon>
        <taxon>Dikarya</taxon>
        <taxon>Basidiomycota</taxon>
        <taxon>Agaricomycotina</taxon>
        <taxon>Agaricomycetes</taxon>
        <taxon>Agaricomycetidae</taxon>
        <taxon>Boletales</taxon>
        <taxon>Suillineae</taxon>
        <taxon>Suillaceae</taxon>
        <taxon>Suillus</taxon>
    </lineage>
</organism>
<name>A0A9P7DMC5_9AGAM</name>
<dbReference type="RefSeq" id="XP_041185593.1">
    <property type="nucleotide sequence ID" value="XM_041332049.1"/>
</dbReference>
<accession>A0A9P7DMC5</accession>
<reference evidence="1" key="1">
    <citation type="journal article" date="2020" name="New Phytol.">
        <title>Comparative genomics reveals dynamic genome evolution in host specialist ectomycorrhizal fungi.</title>
        <authorList>
            <person name="Lofgren L.A."/>
            <person name="Nguyen N.H."/>
            <person name="Vilgalys R."/>
            <person name="Ruytinx J."/>
            <person name="Liao H.L."/>
            <person name="Branco S."/>
            <person name="Kuo A."/>
            <person name="LaButti K."/>
            <person name="Lipzen A."/>
            <person name="Andreopoulos W."/>
            <person name="Pangilinan J."/>
            <person name="Riley R."/>
            <person name="Hundley H."/>
            <person name="Na H."/>
            <person name="Barry K."/>
            <person name="Grigoriev I.V."/>
            <person name="Stajich J.E."/>
            <person name="Kennedy P.G."/>
        </authorList>
    </citation>
    <scope>NUCLEOTIDE SEQUENCE</scope>
    <source>
        <strain evidence="1">MN1</strain>
    </source>
</reference>
<keyword evidence="2" id="KW-1185">Reference proteome</keyword>
<dbReference type="Proteomes" id="UP000807769">
    <property type="component" value="Unassembled WGS sequence"/>
</dbReference>
<gene>
    <name evidence="1" type="ORF">BJ212DRAFT_1288942</name>
</gene>
<dbReference type="AlphaFoldDB" id="A0A9P7DMC5"/>
<evidence type="ECO:0000313" key="2">
    <source>
        <dbReference type="Proteomes" id="UP000807769"/>
    </source>
</evidence>
<dbReference type="SUPFAM" id="SSF53098">
    <property type="entry name" value="Ribonuclease H-like"/>
    <property type="match status" value="1"/>
</dbReference>
<dbReference type="GeneID" id="64626066"/>
<dbReference type="OrthoDB" id="3241084at2759"/>
<dbReference type="InterPro" id="IPR012337">
    <property type="entry name" value="RNaseH-like_sf"/>
</dbReference>
<comment type="caution">
    <text evidence="1">The sequence shown here is derived from an EMBL/GenBank/DDBJ whole genome shotgun (WGS) entry which is preliminary data.</text>
</comment>
<sequence length="96" mass="10629">MIVDSCNFFAWNLICSLPDYLAIQGSATPSEWAFSSGSITDQSQHNQLTPDIFEVLQLLKSAYHNRHIQAAAEAATCVEPLTHVTKDDLSVDLTYL</sequence>
<dbReference type="EMBL" id="JABBWG010000178">
    <property type="protein sequence ID" value="KAG1798347.1"/>
    <property type="molecule type" value="Genomic_DNA"/>
</dbReference>
<protein>
    <recommendedName>
        <fullName evidence="3">HAT C-terminal dimerisation domain-containing protein</fullName>
    </recommendedName>
</protein>
<proteinExistence type="predicted"/>
<evidence type="ECO:0008006" key="3">
    <source>
        <dbReference type="Google" id="ProtNLM"/>
    </source>
</evidence>